<evidence type="ECO:0000313" key="1">
    <source>
        <dbReference type="EMBL" id="CAG7581052.1"/>
    </source>
</evidence>
<dbReference type="EMBL" id="OU342829">
    <property type="protein sequence ID" value="CAG7581052.1"/>
    <property type="molecule type" value="Genomic_DNA"/>
</dbReference>
<proteinExistence type="predicted"/>
<name>A0A8D9FSB5_9VIRU</name>
<accession>A0A8D9FSB5</accession>
<protein>
    <submittedName>
        <fullName evidence="1">Uncharacterized protein</fullName>
    </submittedName>
</protein>
<sequence length="152" mass="17293">MGRFYKSNINKRILFGDNNKAIELVGPDGGAPNFQYIQWNLTNYTEVKDFSINLPHSKKIQKDEQFVNIIKNKNNVYMFLHSPINNVRAATVVNNTRIVPYILKNNINGKENKSALGSCTWDEFKAFFNFPPAGYKIGSEDRIIIKGSGSDE</sequence>
<organism evidence="1">
    <name type="scientific">uncultured marine phage</name>
    <dbReference type="NCBI Taxonomy" id="707152"/>
    <lineage>
        <taxon>Viruses</taxon>
        <taxon>environmental samples</taxon>
    </lineage>
</organism>
<gene>
    <name evidence="1" type="ORF">SLAVMIC_00646</name>
</gene>
<reference evidence="1" key="1">
    <citation type="submission" date="2021-06" db="EMBL/GenBank/DDBJ databases">
        <authorList>
            <person name="Gannon L."/>
            <person name="Redgwell R T."/>
            <person name="Michniewski S."/>
            <person name="Harrison D C."/>
            <person name="Millard A."/>
        </authorList>
    </citation>
    <scope>NUCLEOTIDE SEQUENCE</scope>
</reference>